<dbReference type="AlphaFoldDB" id="A0A0B4XJD4"/>
<dbReference type="HOGENOM" id="CLU_069566_2_1_6"/>
<dbReference type="EMBL" id="CP004387">
    <property type="protein sequence ID" value="AJD46522.1"/>
    <property type="molecule type" value="Genomic_DNA"/>
</dbReference>
<evidence type="ECO:0000313" key="2">
    <source>
        <dbReference type="Proteomes" id="UP000006764"/>
    </source>
</evidence>
<dbReference type="RefSeq" id="WP_008739079.1">
    <property type="nucleotide sequence ID" value="NZ_CP004387.1"/>
</dbReference>
<sequence length="244" mass="26855">MKTALMVAITIVASGCANRPLNGGHADAAAEPAPAPARVVEAPAETPVRSDFRPRVNCSTNVAPEERVELEMVDTLTSRGRPYAALAQLEKTQQKNIEYWLRYGQLQAKTQQLLRARSVFETLVEKCDTGEARHGLGMVMVKQGDLQSGLSELRRAARMLPASPDVRNDHGYALLMAGRHDEAMFELITALELENGAGRARQNLAAAYMLSGDSAGLERLQQNYHYTDDELAHARSLANQLRRF</sequence>
<evidence type="ECO:0000313" key="1">
    <source>
        <dbReference type="EMBL" id="AJD46522.1"/>
    </source>
</evidence>
<protein>
    <recommendedName>
        <fullName evidence="3">TPR repeat-containing protein</fullName>
    </recommendedName>
</protein>
<dbReference type="STRING" id="391936.S7S_00490"/>
<name>A0A0B4XJD4_9GAMM</name>
<dbReference type="PROSITE" id="PS51257">
    <property type="entry name" value="PROKAR_LIPOPROTEIN"/>
    <property type="match status" value="1"/>
</dbReference>
<dbReference type="Gene3D" id="1.25.40.10">
    <property type="entry name" value="Tetratricopeptide repeat domain"/>
    <property type="match status" value="1"/>
</dbReference>
<keyword evidence="2" id="KW-1185">Reference proteome</keyword>
<proteinExistence type="predicted"/>
<dbReference type="SUPFAM" id="SSF48452">
    <property type="entry name" value="TPR-like"/>
    <property type="match status" value="1"/>
</dbReference>
<dbReference type="InterPro" id="IPR011990">
    <property type="entry name" value="TPR-like_helical_dom_sf"/>
</dbReference>
<organism evidence="1 2">
    <name type="scientific">Isoalcanivorax pacificus W11-5</name>
    <dbReference type="NCBI Taxonomy" id="391936"/>
    <lineage>
        <taxon>Bacteria</taxon>
        <taxon>Pseudomonadati</taxon>
        <taxon>Pseudomonadota</taxon>
        <taxon>Gammaproteobacteria</taxon>
        <taxon>Oceanospirillales</taxon>
        <taxon>Alcanivoracaceae</taxon>
        <taxon>Isoalcanivorax</taxon>
    </lineage>
</organism>
<dbReference type="Proteomes" id="UP000006764">
    <property type="component" value="Chromosome"/>
</dbReference>
<gene>
    <name evidence="1" type="ORF">S7S_00490</name>
</gene>
<dbReference type="KEGG" id="apac:S7S_00490"/>
<evidence type="ECO:0008006" key="3">
    <source>
        <dbReference type="Google" id="ProtNLM"/>
    </source>
</evidence>
<accession>A0A0B4XJD4</accession>
<dbReference type="Pfam" id="PF13432">
    <property type="entry name" value="TPR_16"/>
    <property type="match status" value="1"/>
</dbReference>
<reference evidence="1 2" key="1">
    <citation type="journal article" date="2012" name="J. Bacteriol.">
        <title>Genome sequence of an alkane-degrading bacterium, Alcanivorax pacificus type strain W11-5, isolated from deep sea sediment.</title>
        <authorList>
            <person name="Lai Q."/>
            <person name="Shao Z."/>
        </authorList>
    </citation>
    <scope>NUCLEOTIDE SEQUENCE [LARGE SCALE GENOMIC DNA]</scope>
    <source>
        <strain evidence="1 2">W11-5</strain>
    </source>
</reference>